<dbReference type="Pfam" id="PF17918">
    <property type="entry name" value="TetR_C_15"/>
    <property type="match status" value="1"/>
</dbReference>
<dbReference type="GO" id="GO:0000976">
    <property type="term" value="F:transcription cis-regulatory region binding"/>
    <property type="evidence" value="ECO:0007669"/>
    <property type="project" value="TreeGrafter"/>
</dbReference>
<feature type="domain" description="HTH tetR-type" evidence="3">
    <location>
        <begin position="1"/>
        <end position="58"/>
    </location>
</feature>
<protein>
    <submittedName>
        <fullName evidence="4">TetR/AcrR family transcriptional regulator</fullName>
    </submittedName>
</protein>
<accession>A0AAU7ZN99</accession>
<dbReference type="InterPro" id="IPR009057">
    <property type="entry name" value="Homeodomain-like_sf"/>
</dbReference>
<gene>
    <name evidence="4" type="ORF">RBB77_17995</name>
</gene>
<dbReference type="InterPro" id="IPR023772">
    <property type="entry name" value="DNA-bd_HTH_TetR-type_CS"/>
</dbReference>
<proteinExistence type="predicted"/>
<dbReference type="PROSITE" id="PS50977">
    <property type="entry name" value="HTH_TETR_2"/>
    <property type="match status" value="1"/>
</dbReference>
<dbReference type="Pfam" id="PF00440">
    <property type="entry name" value="TetR_N"/>
    <property type="match status" value="1"/>
</dbReference>
<evidence type="ECO:0000256" key="1">
    <source>
        <dbReference type="ARBA" id="ARBA00023125"/>
    </source>
</evidence>
<dbReference type="GO" id="GO:0003700">
    <property type="term" value="F:DNA-binding transcription factor activity"/>
    <property type="evidence" value="ECO:0007669"/>
    <property type="project" value="TreeGrafter"/>
</dbReference>
<organism evidence="4">
    <name type="scientific">Tunturiibacter psychrotolerans</name>
    <dbReference type="NCBI Taxonomy" id="3069686"/>
    <lineage>
        <taxon>Bacteria</taxon>
        <taxon>Pseudomonadati</taxon>
        <taxon>Acidobacteriota</taxon>
        <taxon>Terriglobia</taxon>
        <taxon>Terriglobales</taxon>
        <taxon>Acidobacteriaceae</taxon>
        <taxon>Tunturiibacter</taxon>
    </lineage>
</organism>
<dbReference type="PROSITE" id="PS01081">
    <property type="entry name" value="HTH_TETR_1"/>
    <property type="match status" value="1"/>
</dbReference>
<dbReference type="Gene3D" id="1.10.357.10">
    <property type="entry name" value="Tetracycline Repressor, domain 2"/>
    <property type="match status" value="1"/>
</dbReference>
<dbReference type="PRINTS" id="PR00455">
    <property type="entry name" value="HTHTETR"/>
</dbReference>
<evidence type="ECO:0000256" key="2">
    <source>
        <dbReference type="PROSITE-ProRule" id="PRU00335"/>
    </source>
</evidence>
<dbReference type="PANTHER" id="PTHR30055:SF226">
    <property type="entry name" value="HTH-TYPE TRANSCRIPTIONAL REGULATOR PKSA"/>
    <property type="match status" value="1"/>
</dbReference>
<dbReference type="InterPro" id="IPR001647">
    <property type="entry name" value="HTH_TetR"/>
</dbReference>
<dbReference type="AlphaFoldDB" id="A0AAU7ZN99"/>
<reference evidence="4" key="2">
    <citation type="journal article" date="2024" name="Environ. Microbiol.">
        <title>Genome analysis and description of Tunturibacter gen. nov. expands the diversity of Terriglobia in tundra soils.</title>
        <authorList>
            <person name="Messyasz A."/>
            <person name="Mannisto M.K."/>
            <person name="Kerkhof L.J."/>
            <person name="Haggblom M.M."/>
        </authorList>
    </citation>
    <scope>NUCLEOTIDE SEQUENCE</scope>
    <source>
        <strain evidence="4">X5P6</strain>
    </source>
</reference>
<sequence>MTSLLDAAGRIFGELGYHAATTNAIAAEAKVAPATLYQFFPNKEAIADALVIHYATDLAKEERAADVQELASAPLEEALREVTGVVIEFHRKHPAFATLHAEAPLSKDAAEQKRLLSQTFIDHLSEVLRAKSPKLDKQDACWSAKIVLTALIGFLPALEGRNTSVRSRTIDALNQMLVRYLEPVLRARLRPE</sequence>
<dbReference type="SUPFAM" id="SSF46689">
    <property type="entry name" value="Homeodomain-like"/>
    <property type="match status" value="1"/>
</dbReference>
<name>A0AAU7ZN99_9BACT</name>
<feature type="DNA-binding region" description="H-T-H motif" evidence="2">
    <location>
        <begin position="21"/>
        <end position="40"/>
    </location>
</feature>
<dbReference type="EMBL" id="CP132942">
    <property type="protein sequence ID" value="XCB32315.1"/>
    <property type="molecule type" value="Genomic_DNA"/>
</dbReference>
<evidence type="ECO:0000259" key="3">
    <source>
        <dbReference type="PROSITE" id="PS50977"/>
    </source>
</evidence>
<keyword evidence="1 2" id="KW-0238">DNA-binding</keyword>
<dbReference type="RefSeq" id="WP_353063157.1">
    <property type="nucleotide sequence ID" value="NZ_CP132942.1"/>
</dbReference>
<dbReference type="KEGG" id="tpsc:RBB77_17995"/>
<evidence type="ECO:0000313" key="4">
    <source>
        <dbReference type="EMBL" id="XCB32315.1"/>
    </source>
</evidence>
<dbReference type="PANTHER" id="PTHR30055">
    <property type="entry name" value="HTH-TYPE TRANSCRIPTIONAL REGULATOR RUTR"/>
    <property type="match status" value="1"/>
</dbReference>
<dbReference type="InterPro" id="IPR041669">
    <property type="entry name" value="TetR_C_15"/>
</dbReference>
<reference evidence="4" key="1">
    <citation type="submission" date="2023-08" db="EMBL/GenBank/DDBJ databases">
        <authorList>
            <person name="Messyasz A."/>
            <person name="Mannisto M.K."/>
            <person name="Kerkhof L.J."/>
            <person name="Haggblom M."/>
        </authorList>
    </citation>
    <scope>NUCLEOTIDE SEQUENCE</scope>
    <source>
        <strain evidence="4">X5P6</strain>
    </source>
</reference>
<dbReference type="InterPro" id="IPR050109">
    <property type="entry name" value="HTH-type_TetR-like_transc_reg"/>
</dbReference>